<sequence>MLIMKTESPCVRQHIIDTAKPIILGKGYAAVGLSEILSAADVPKGSFYHYFKSKDAFGEALLEHYFDDYLAWIDALLADDGTPAAERLMRYWQGWGNHQACDKRESKCLVVKLGGEVSDLSEAMREALNRGTAAVVRRLAACIEAGQADGSLATIDDAHAAAETLYQMWLGATLLSKIRRDDSPLRAALQSTRQLLHLA</sequence>
<accession>A0A4R7AW56</accession>
<dbReference type="InterPro" id="IPR001647">
    <property type="entry name" value="HTH_TetR"/>
</dbReference>
<dbReference type="EMBL" id="SNZP01000018">
    <property type="protein sequence ID" value="TDR71627.1"/>
    <property type="molecule type" value="Genomic_DNA"/>
</dbReference>
<dbReference type="PANTHER" id="PTHR47506:SF6">
    <property type="entry name" value="HTH-TYPE TRANSCRIPTIONAL REPRESSOR NEMR"/>
    <property type="match status" value="1"/>
</dbReference>
<dbReference type="SUPFAM" id="SSF48498">
    <property type="entry name" value="Tetracyclin repressor-like, C-terminal domain"/>
    <property type="match status" value="1"/>
</dbReference>
<dbReference type="Pfam" id="PF16925">
    <property type="entry name" value="TetR_C_13"/>
    <property type="match status" value="1"/>
</dbReference>
<dbReference type="Gene3D" id="1.10.357.10">
    <property type="entry name" value="Tetracycline Repressor, domain 2"/>
    <property type="match status" value="1"/>
</dbReference>
<dbReference type="PROSITE" id="PS50977">
    <property type="entry name" value="HTH_TETR_2"/>
    <property type="match status" value="1"/>
</dbReference>
<dbReference type="InterPro" id="IPR009057">
    <property type="entry name" value="Homeodomain-like_sf"/>
</dbReference>
<dbReference type="SUPFAM" id="SSF46689">
    <property type="entry name" value="Homeodomain-like"/>
    <property type="match status" value="1"/>
</dbReference>
<dbReference type="PANTHER" id="PTHR47506">
    <property type="entry name" value="TRANSCRIPTIONAL REGULATORY PROTEIN"/>
    <property type="match status" value="1"/>
</dbReference>
<evidence type="ECO:0000313" key="7">
    <source>
        <dbReference type="Proteomes" id="UP000295611"/>
    </source>
</evidence>
<organism evidence="6 7">
    <name type="scientific">Paludibacterium purpuratum</name>
    <dbReference type="NCBI Taxonomy" id="1144873"/>
    <lineage>
        <taxon>Bacteria</taxon>
        <taxon>Pseudomonadati</taxon>
        <taxon>Pseudomonadota</taxon>
        <taxon>Betaproteobacteria</taxon>
        <taxon>Neisseriales</taxon>
        <taxon>Chromobacteriaceae</taxon>
        <taxon>Paludibacterium</taxon>
    </lineage>
</organism>
<dbReference type="InterPro" id="IPR011075">
    <property type="entry name" value="TetR_C"/>
</dbReference>
<keyword evidence="1" id="KW-0805">Transcription regulation</keyword>
<keyword evidence="2 4" id="KW-0238">DNA-binding</keyword>
<dbReference type="GO" id="GO:0003677">
    <property type="term" value="F:DNA binding"/>
    <property type="evidence" value="ECO:0007669"/>
    <property type="project" value="UniProtKB-UniRule"/>
</dbReference>
<evidence type="ECO:0000256" key="2">
    <source>
        <dbReference type="ARBA" id="ARBA00023125"/>
    </source>
</evidence>
<dbReference type="Proteomes" id="UP000295611">
    <property type="component" value="Unassembled WGS sequence"/>
</dbReference>
<dbReference type="PRINTS" id="PR00455">
    <property type="entry name" value="HTHTETR"/>
</dbReference>
<evidence type="ECO:0000256" key="3">
    <source>
        <dbReference type="ARBA" id="ARBA00023163"/>
    </source>
</evidence>
<dbReference type="Pfam" id="PF00440">
    <property type="entry name" value="TetR_N"/>
    <property type="match status" value="1"/>
</dbReference>
<name>A0A4R7AW56_9NEIS</name>
<feature type="domain" description="HTH tetR-type" evidence="5">
    <location>
        <begin position="9"/>
        <end position="69"/>
    </location>
</feature>
<dbReference type="AlphaFoldDB" id="A0A4R7AW56"/>
<dbReference type="InterPro" id="IPR036271">
    <property type="entry name" value="Tet_transcr_reg_TetR-rel_C_sf"/>
</dbReference>
<feature type="DNA-binding region" description="H-T-H motif" evidence="4">
    <location>
        <begin position="32"/>
        <end position="51"/>
    </location>
</feature>
<protein>
    <submittedName>
        <fullName evidence="6">TetR family transcriptional regulator</fullName>
    </submittedName>
</protein>
<evidence type="ECO:0000256" key="1">
    <source>
        <dbReference type="ARBA" id="ARBA00023015"/>
    </source>
</evidence>
<evidence type="ECO:0000259" key="5">
    <source>
        <dbReference type="PROSITE" id="PS50977"/>
    </source>
</evidence>
<keyword evidence="3" id="KW-0804">Transcription</keyword>
<evidence type="ECO:0000313" key="6">
    <source>
        <dbReference type="EMBL" id="TDR71627.1"/>
    </source>
</evidence>
<gene>
    <name evidence="6" type="ORF">DFP86_11838</name>
</gene>
<proteinExistence type="predicted"/>
<reference evidence="6 7" key="1">
    <citation type="submission" date="2019-03" db="EMBL/GenBank/DDBJ databases">
        <title>Genomic Encyclopedia of Type Strains, Phase III (KMG-III): the genomes of soil and plant-associated and newly described type strains.</title>
        <authorList>
            <person name="Whitman W."/>
        </authorList>
    </citation>
    <scope>NUCLEOTIDE SEQUENCE [LARGE SCALE GENOMIC DNA]</scope>
    <source>
        <strain evidence="6 7">CECT 8976</strain>
    </source>
</reference>
<comment type="caution">
    <text evidence="6">The sequence shown here is derived from an EMBL/GenBank/DDBJ whole genome shotgun (WGS) entry which is preliminary data.</text>
</comment>
<evidence type="ECO:0000256" key="4">
    <source>
        <dbReference type="PROSITE-ProRule" id="PRU00335"/>
    </source>
</evidence>
<keyword evidence="7" id="KW-1185">Reference proteome</keyword>